<accession>A0A3P7XYQ9</accession>
<evidence type="ECO:0000313" key="2">
    <source>
        <dbReference type="EMBL" id="VDO57933.1"/>
    </source>
</evidence>
<protein>
    <submittedName>
        <fullName evidence="2">Uncharacterized protein</fullName>
    </submittedName>
</protein>
<gene>
    <name evidence="2" type="ORF">SMRZ_LOCUS3386</name>
</gene>
<name>A0A3P7XYQ9_9TREM</name>
<keyword evidence="1" id="KW-0812">Transmembrane</keyword>
<keyword evidence="3" id="KW-1185">Reference proteome</keyword>
<feature type="transmembrane region" description="Helical" evidence="1">
    <location>
        <begin position="12"/>
        <end position="33"/>
    </location>
</feature>
<sequence length="90" mass="10968">MELNEFLIVQNFSLYVNHLHYCMNFYLILYDLIYNLKIPWNFLIDQVCSDDDEVFSDEHSWSEFRHVVWIIYNVLHFLLSLPLLLKSSVH</sequence>
<evidence type="ECO:0000313" key="3">
    <source>
        <dbReference type="Proteomes" id="UP000277204"/>
    </source>
</evidence>
<dbReference type="AlphaFoldDB" id="A0A3P7XYQ9"/>
<organism evidence="2 3">
    <name type="scientific">Schistosoma margrebowiei</name>
    <dbReference type="NCBI Taxonomy" id="48269"/>
    <lineage>
        <taxon>Eukaryota</taxon>
        <taxon>Metazoa</taxon>
        <taxon>Spiralia</taxon>
        <taxon>Lophotrochozoa</taxon>
        <taxon>Platyhelminthes</taxon>
        <taxon>Trematoda</taxon>
        <taxon>Digenea</taxon>
        <taxon>Strigeidida</taxon>
        <taxon>Schistosomatoidea</taxon>
        <taxon>Schistosomatidae</taxon>
        <taxon>Schistosoma</taxon>
    </lineage>
</organism>
<reference evidence="2 3" key="1">
    <citation type="submission" date="2018-11" db="EMBL/GenBank/DDBJ databases">
        <authorList>
            <consortium name="Pathogen Informatics"/>
        </authorList>
    </citation>
    <scope>NUCLEOTIDE SEQUENCE [LARGE SCALE GENOMIC DNA]</scope>
    <source>
        <strain evidence="2 3">Zambia</strain>
    </source>
</reference>
<feature type="transmembrane region" description="Helical" evidence="1">
    <location>
        <begin position="66"/>
        <end position="85"/>
    </location>
</feature>
<evidence type="ECO:0000256" key="1">
    <source>
        <dbReference type="SAM" id="Phobius"/>
    </source>
</evidence>
<proteinExistence type="predicted"/>
<keyword evidence="1" id="KW-0472">Membrane</keyword>
<dbReference type="Proteomes" id="UP000277204">
    <property type="component" value="Unassembled WGS sequence"/>
</dbReference>
<dbReference type="EMBL" id="UZAI01000963">
    <property type="protein sequence ID" value="VDO57933.1"/>
    <property type="molecule type" value="Genomic_DNA"/>
</dbReference>
<keyword evidence="1" id="KW-1133">Transmembrane helix</keyword>